<dbReference type="AlphaFoldDB" id="A0A671TUZ2"/>
<evidence type="ECO:0000313" key="4">
    <source>
        <dbReference type="Ensembl" id="ENSSAUP00010004522.1"/>
    </source>
</evidence>
<feature type="coiled-coil region" evidence="2">
    <location>
        <begin position="148"/>
        <end position="192"/>
    </location>
</feature>
<dbReference type="GeneTree" id="ENSGT00940000163679"/>
<dbReference type="Ensembl" id="ENSSAUT00010004897.1">
    <property type="protein sequence ID" value="ENSSAUP00010004522.1"/>
    <property type="gene ID" value="ENSSAUG00010002327.1"/>
</dbReference>
<feature type="coiled-coil region" evidence="2">
    <location>
        <begin position="217"/>
        <end position="316"/>
    </location>
</feature>
<keyword evidence="1" id="KW-0677">Repeat</keyword>
<reference evidence="4" key="3">
    <citation type="submission" date="2025-09" db="UniProtKB">
        <authorList>
            <consortium name="Ensembl"/>
        </authorList>
    </citation>
    <scope>IDENTIFICATION</scope>
</reference>
<evidence type="ECO:0000256" key="1">
    <source>
        <dbReference type="ARBA" id="ARBA00022737"/>
    </source>
</evidence>
<name>A0A671TUZ2_SPAAU</name>
<evidence type="ECO:0000256" key="2">
    <source>
        <dbReference type="SAM" id="Coils"/>
    </source>
</evidence>
<dbReference type="Proteomes" id="UP000472265">
    <property type="component" value="Chromosome 1"/>
</dbReference>
<keyword evidence="2" id="KW-0175">Coiled coil</keyword>
<protein>
    <recommendedName>
        <fullName evidence="6">IQ domain-containing protein E</fullName>
    </recommendedName>
</protein>
<feature type="region of interest" description="Disordered" evidence="3">
    <location>
        <begin position="26"/>
        <end position="60"/>
    </location>
</feature>
<feature type="region of interest" description="Disordered" evidence="3">
    <location>
        <begin position="78"/>
        <end position="108"/>
    </location>
</feature>
<proteinExistence type="predicted"/>
<dbReference type="PANTHER" id="PTHR22590">
    <property type="entry name" value="MYOSIN MOTOR DOMAIN-CONTAINING PROTEIN"/>
    <property type="match status" value="1"/>
</dbReference>
<accession>A0A671TUZ2</accession>
<evidence type="ECO:0000313" key="5">
    <source>
        <dbReference type="Proteomes" id="UP000472265"/>
    </source>
</evidence>
<reference evidence="4" key="1">
    <citation type="submission" date="2021-04" db="EMBL/GenBank/DDBJ databases">
        <authorList>
            <consortium name="Wellcome Sanger Institute Data Sharing"/>
        </authorList>
    </citation>
    <scope>NUCLEOTIDE SEQUENCE [LARGE SCALE GENOMIC DNA]</scope>
</reference>
<reference evidence="4" key="2">
    <citation type="submission" date="2025-08" db="UniProtKB">
        <authorList>
            <consortium name="Ensembl"/>
        </authorList>
    </citation>
    <scope>IDENTIFICATION</scope>
</reference>
<feature type="compositionally biased region" description="Polar residues" evidence="3">
    <location>
        <begin position="88"/>
        <end position="108"/>
    </location>
</feature>
<evidence type="ECO:0008006" key="6">
    <source>
        <dbReference type="Google" id="ProtNLM"/>
    </source>
</evidence>
<dbReference type="InterPro" id="IPR052318">
    <property type="entry name" value="CellDiv_DevSignal_Domain"/>
</dbReference>
<evidence type="ECO:0000256" key="3">
    <source>
        <dbReference type="SAM" id="MobiDB-lite"/>
    </source>
</evidence>
<dbReference type="PANTHER" id="PTHR22590:SF3">
    <property type="entry name" value="IQ DOMAIN-CONTAINING PROTEIN E"/>
    <property type="match status" value="1"/>
</dbReference>
<sequence length="385" mass="43517">MVSGVYRRLVTRIMFSATAKMSLEASDVQTDEDCEELRTRRKRSSGKPPLSPRSPYLSSMNVNPRRAAVAAWRLPRASLGDTRGDTPGESSSARLTSLSNGHDASQTLRSECDVTPELLKQTLSMRRHKHLHSGSNGFAFSTGDHRDKEDMNDEIIRLKKSLHAQKSDNQKMKAKLRRLEEDNAKREKQIEELLDPTKGSEYTRSLVDKKKEGSVVLNGLKQRILKLEQQCREKENALSKLQSELRTTTLEELKITVETYSEEIQRLRILLEAAEKSSRAESKCSQRQQKALSSTVHRLSENLKQLQQENSALREELATDSPAGGIKGAFSHNKTPLTGQIKRHLLYLFLSLTSSFTFAVPPLNEHFQLFISAETVLGDCLQCYY</sequence>
<keyword evidence="5" id="KW-1185">Reference proteome</keyword>
<organism evidence="4 5">
    <name type="scientific">Sparus aurata</name>
    <name type="common">Gilthead sea bream</name>
    <dbReference type="NCBI Taxonomy" id="8175"/>
    <lineage>
        <taxon>Eukaryota</taxon>
        <taxon>Metazoa</taxon>
        <taxon>Chordata</taxon>
        <taxon>Craniata</taxon>
        <taxon>Vertebrata</taxon>
        <taxon>Euteleostomi</taxon>
        <taxon>Actinopterygii</taxon>
        <taxon>Neopterygii</taxon>
        <taxon>Teleostei</taxon>
        <taxon>Neoteleostei</taxon>
        <taxon>Acanthomorphata</taxon>
        <taxon>Eupercaria</taxon>
        <taxon>Spariformes</taxon>
        <taxon>Sparidae</taxon>
        <taxon>Sparus</taxon>
    </lineage>
</organism>